<dbReference type="PANTHER" id="PTHR20883:SF49">
    <property type="entry name" value="PHYTANOYL-COA DIOXYGENASE"/>
    <property type="match status" value="1"/>
</dbReference>
<evidence type="ECO:0000313" key="2">
    <source>
        <dbReference type="Proteomes" id="UP000830835"/>
    </source>
</evidence>
<gene>
    <name evidence="1" type="ORF">JX360_11635</name>
</gene>
<keyword evidence="1" id="KW-0223">Dioxygenase</keyword>
<dbReference type="RefSeq" id="WP_244351000.1">
    <property type="nucleotide sequence ID" value="NZ_JAFIRA010000030.1"/>
</dbReference>
<dbReference type="Pfam" id="PF05721">
    <property type="entry name" value="PhyH"/>
    <property type="match status" value="1"/>
</dbReference>
<comment type="caution">
    <text evidence="1">The sequence shown here is derived from an EMBL/GenBank/DDBJ whole genome shotgun (WGS) entry which is preliminary data.</text>
</comment>
<organism evidence="1 2">
    <name type="scientific">Thermostichus vulcanus str. 'Rupite'</name>
    <dbReference type="NCBI Taxonomy" id="2813851"/>
    <lineage>
        <taxon>Bacteria</taxon>
        <taxon>Bacillati</taxon>
        <taxon>Cyanobacteriota</taxon>
        <taxon>Cyanophyceae</taxon>
        <taxon>Thermostichales</taxon>
        <taxon>Thermostichaceae</taxon>
        <taxon>Thermostichus</taxon>
    </lineage>
</organism>
<name>A0ABT0CCS4_THEVL</name>
<sequence length="268" mass="29412">MALPTRLQLKSAMKLLEISPRPDPHLSQQIARDGVAVLSGILEPNLCTALIRAIDHLRAKPGPHFRTLSPVGLPVVQSDLFRWPEDATLTQVVTEGILPQLAASIFGTDSVVLLEDQFFYSEARAQTLSPWHQDHPYHPLEPWFLTFWIPLDPVLAGQGLRAVVGSHRGPLFAPVEFSAAEATLTAAGDTLAPVPDIDGDLANSRLGPEVNILAPPFEPGDVMILDSRTLHAGGKACPHPFRRISIRYAHPETHIVERAWPVAAFWQE</sequence>
<dbReference type="GO" id="GO:0051213">
    <property type="term" value="F:dioxygenase activity"/>
    <property type="evidence" value="ECO:0007669"/>
    <property type="project" value="UniProtKB-KW"/>
</dbReference>
<dbReference type="EMBL" id="JAFIRA010000030">
    <property type="protein sequence ID" value="MCJ2543551.1"/>
    <property type="molecule type" value="Genomic_DNA"/>
</dbReference>
<keyword evidence="1" id="KW-0560">Oxidoreductase</keyword>
<dbReference type="Gene3D" id="2.60.120.620">
    <property type="entry name" value="q2cbj1_9rhob like domain"/>
    <property type="match status" value="1"/>
</dbReference>
<keyword evidence="2" id="KW-1185">Reference proteome</keyword>
<evidence type="ECO:0000313" key="1">
    <source>
        <dbReference type="EMBL" id="MCJ2543551.1"/>
    </source>
</evidence>
<dbReference type="SUPFAM" id="SSF51197">
    <property type="entry name" value="Clavaminate synthase-like"/>
    <property type="match status" value="1"/>
</dbReference>
<protein>
    <submittedName>
        <fullName evidence="1">Phytanoyl-CoA dioxygenase family protein</fullName>
    </submittedName>
</protein>
<dbReference type="Proteomes" id="UP000830835">
    <property type="component" value="Unassembled WGS sequence"/>
</dbReference>
<dbReference type="PANTHER" id="PTHR20883">
    <property type="entry name" value="PHYTANOYL-COA DIOXYGENASE DOMAIN CONTAINING 1"/>
    <property type="match status" value="1"/>
</dbReference>
<accession>A0ABT0CCS4</accession>
<dbReference type="InterPro" id="IPR008775">
    <property type="entry name" value="Phytyl_CoA_dOase-like"/>
</dbReference>
<proteinExistence type="predicted"/>
<reference evidence="1" key="1">
    <citation type="submission" date="2021-02" db="EMBL/GenBank/DDBJ databases">
        <title>The CRISPR/cas machinery reduction and long-range gene transfer in the hot spring cyanobacterium Synechococcus.</title>
        <authorList>
            <person name="Dvorak P."/>
            <person name="Jahodarova E."/>
            <person name="Hasler P."/>
            <person name="Poulickova A."/>
        </authorList>
    </citation>
    <scope>NUCLEOTIDE SEQUENCE</scope>
    <source>
        <strain evidence="1">Rupite</strain>
    </source>
</reference>